<keyword evidence="1" id="KW-1185">Reference proteome</keyword>
<gene>
    <name evidence="2 3 4" type="primary">LOC111117756</name>
</gene>
<dbReference type="KEGG" id="cvn:111117756"/>
<proteinExistence type="predicted"/>
<dbReference type="GeneID" id="111117756"/>
<dbReference type="GO" id="GO:0061630">
    <property type="term" value="F:ubiquitin protein ligase activity"/>
    <property type="evidence" value="ECO:0007669"/>
    <property type="project" value="TreeGrafter"/>
</dbReference>
<dbReference type="PANTHER" id="PTHR24104:SF50">
    <property type="entry name" value="SMP-30_GLUCONOLACTONASE_LRE-LIKE REGION DOMAIN-CONTAINING PROTEIN"/>
    <property type="match status" value="1"/>
</dbReference>
<dbReference type="AlphaFoldDB" id="A0A8B8CAC2"/>
<dbReference type="InterPro" id="IPR050952">
    <property type="entry name" value="TRIM-NHL_E3_ligases"/>
</dbReference>
<dbReference type="RefSeq" id="XP_022312704.1">
    <property type="nucleotide sequence ID" value="XM_022456996.1"/>
</dbReference>
<dbReference type="GO" id="GO:0000209">
    <property type="term" value="P:protein polyubiquitination"/>
    <property type="evidence" value="ECO:0007669"/>
    <property type="project" value="TreeGrafter"/>
</dbReference>
<dbReference type="PANTHER" id="PTHR24104">
    <property type="entry name" value="E3 UBIQUITIN-PROTEIN LIGASE NHLRC1-RELATED"/>
    <property type="match status" value="1"/>
</dbReference>
<dbReference type="InterPro" id="IPR011042">
    <property type="entry name" value="6-blade_b-propeller_TolB-like"/>
</dbReference>
<accession>A0A8B8CAC2</accession>
<dbReference type="Gene3D" id="2.120.10.30">
    <property type="entry name" value="TolB, C-terminal domain"/>
    <property type="match status" value="1"/>
</dbReference>
<evidence type="ECO:0000313" key="3">
    <source>
        <dbReference type="RefSeq" id="XP_022312703.1"/>
    </source>
</evidence>
<protein>
    <submittedName>
        <fullName evidence="2 3">Uncharacterized protein LOC111117756</fullName>
    </submittedName>
</protein>
<evidence type="ECO:0000313" key="1">
    <source>
        <dbReference type="Proteomes" id="UP000694844"/>
    </source>
</evidence>
<dbReference type="SUPFAM" id="SSF63829">
    <property type="entry name" value="Calcium-dependent phosphotriesterase"/>
    <property type="match status" value="1"/>
</dbReference>
<dbReference type="RefSeq" id="XP_022312702.1">
    <property type="nucleotide sequence ID" value="XM_022456994.1"/>
</dbReference>
<dbReference type="Proteomes" id="UP000694844">
    <property type="component" value="Chromosome 10"/>
</dbReference>
<sequence>MKRNIVMIQKYEHRYEKSANRPVQFLRFIKTVHLPQIQDTPLLSQHCLLSLTQKINTGDMIKLLSEIKITGSGKQRLAGNELLPTLMSSPVLLKYILVASVKYCYHISCVTPGRLWISDWNNVILKDTATGKTIYSLKGSSESDSGNHTVNRESELIYIDNHYKIRKLSADMKTTTLLIDETDPKWKLICVYCSPSSGDLLIGMRKYDTGRFIGKVMRYNDPCRQKPINPQNKTPDNLYDYPGYITENNNRDVVVSDWRRGAVIVTSGEGIYRFSYTGPPPSGSGLEPRGICTDALSHILVCDLTSGTVQLLSKDGEFLKYLLTSPSQGLDYYAPYSLSYDFYTHCLWVGSGMLMSHRTLSVYRHINRHPAILDQN</sequence>
<organism evidence="1 3">
    <name type="scientific">Crassostrea virginica</name>
    <name type="common">Eastern oyster</name>
    <dbReference type="NCBI Taxonomy" id="6565"/>
    <lineage>
        <taxon>Eukaryota</taxon>
        <taxon>Metazoa</taxon>
        <taxon>Spiralia</taxon>
        <taxon>Lophotrochozoa</taxon>
        <taxon>Mollusca</taxon>
        <taxon>Bivalvia</taxon>
        <taxon>Autobranchia</taxon>
        <taxon>Pteriomorphia</taxon>
        <taxon>Ostreida</taxon>
        <taxon>Ostreoidea</taxon>
        <taxon>Ostreidae</taxon>
        <taxon>Crassostrea</taxon>
    </lineage>
</organism>
<dbReference type="GO" id="GO:0043161">
    <property type="term" value="P:proteasome-mediated ubiquitin-dependent protein catabolic process"/>
    <property type="evidence" value="ECO:0007669"/>
    <property type="project" value="TreeGrafter"/>
</dbReference>
<dbReference type="OrthoDB" id="6180045at2759"/>
<reference evidence="2 3" key="1">
    <citation type="submission" date="2025-04" db="UniProtKB">
        <authorList>
            <consortium name="RefSeq"/>
        </authorList>
    </citation>
    <scope>IDENTIFICATION</scope>
    <source>
        <tissue evidence="2 3">Whole sample</tissue>
    </source>
</reference>
<evidence type="ECO:0000313" key="4">
    <source>
        <dbReference type="RefSeq" id="XP_022312704.1"/>
    </source>
</evidence>
<evidence type="ECO:0000313" key="2">
    <source>
        <dbReference type="RefSeq" id="XP_022312702.1"/>
    </source>
</evidence>
<dbReference type="RefSeq" id="XP_022312703.1">
    <property type="nucleotide sequence ID" value="XM_022456995.1"/>
</dbReference>
<name>A0A8B8CAC2_CRAVI</name>